<organism evidence="2 3">
    <name type="scientific">Coptis chinensis</name>
    <dbReference type="NCBI Taxonomy" id="261450"/>
    <lineage>
        <taxon>Eukaryota</taxon>
        <taxon>Viridiplantae</taxon>
        <taxon>Streptophyta</taxon>
        <taxon>Embryophyta</taxon>
        <taxon>Tracheophyta</taxon>
        <taxon>Spermatophyta</taxon>
        <taxon>Magnoliopsida</taxon>
        <taxon>Ranunculales</taxon>
        <taxon>Ranunculaceae</taxon>
        <taxon>Coptidoideae</taxon>
        <taxon>Coptis</taxon>
    </lineage>
</organism>
<sequence>MSFNSALDLRIQAQSREEVSSSILRTHSTTRKEKPSSRKSNFGRSCRAFKIPSVKMFSGNFIVLSEYNIIGFNLPIMIANNIIGFNIARDSVRIRLRHSVSVQRKIRDWRTTIGR</sequence>
<comment type="caution">
    <text evidence="2">The sequence shown here is derived from an EMBL/GenBank/DDBJ whole genome shotgun (WGS) entry which is preliminary data.</text>
</comment>
<evidence type="ECO:0000256" key="1">
    <source>
        <dbReference type="SAM" id="MobiDB-lite"/>
    </source>
</evidence>
<accession>A0A835IWD0</accession>
<reference evidence="2 3" key="1">
    <citation type="submission" date="2020-10" db="EMBL/GenBank/DDBJ databases">
        <title>The Coptis chinensis genome and diversification of protoberbering-type alkaloids.</title>
        <authorList>
            <person name="Wang B."/>
            <person name="Shu S."/>
            <person name="Song C."/>
            <person name="Liu Y."/>
        </authorList>
    </citation>
    <scope>NUCLEOTIDE SEQUENCE [LARGE SCALE GENOMIC DNA]</scope>
    <source>
        <strain evidence="2">HL-2020</strain>
        <tissue evidence="2">Leaf</tissue>
    </source>
</reference>
<dbReference type="EMBL" id="JADFTS010000001">
    <property type="protein sequence ID" value="KAF9623877.1"/>
    <property type="molecule type" value="Genomic_DNA"/>
</dbReference>
<feature type="region of interest" description="Disordered" evidence="1">
    <location>
        <begin position="16"/>
        <end position="43"/>
    </location>
</feature>
<name>A0A835IWD0_9MAGN</name>
<dbReference type="Proteomes" id="UP000631114">
    <property type="component" value="Unassembled WGS sequence"/>
</dbReference>
<dbReference type="AlphaFoldDB" id="A0A835IWD0"/>
<keyword evidence="3" id="KW-1185">Reference proteome</keyword>
<proteinExistence type="predicted"/>
<gene>
    <name evidence="2" type="ORF">IFM89_005645</name>
</gene>
<evidence type="ECO:0000313" key="3">
    <source>
        <dbReference type="Proteomes" id="UP000631114"/>
    </source>
</evidence>
<evidence type="ECO:0000313" key="2">
    <source>
        <dbReference type="EMBL" id="KAF9623877.1"/>
    </source>
</evidence>
<protein>
    <submittedName>
        <fullName evidence="2">Uncharacterized protein</fullName>
    </submittedName>
</protein>